<reference evidence="1" key="1">
    <citation type="submission" date="2020-08" db="EMBL/GenBank/DDBJ databases">
        <title>Multicomponent nature underlies the extraordinary mechanical properties of spider dragline silk.</title>
        <authorList>
            <person name="Kono N."/>
            <person name="Nakamura H."/>
            <person name="Mori M."/>
            <person name="Yoshida Y."/>
            <person name="Ohtoshi R."/>
            <person name="Malay A.D."/>
            <person name="Moran D.A.P."/>
            <person name="Tomita M."/>
            <person name="Numata K."/>
            <person name="Arakawa K."/>
        </authorList>
    </citation>
    <scope>NUCLEOTIDE SEQUENCE</scope>
</reference>
<comment type="caution">
    <text evidence="1">The sequence shown here is derived from an EMBL/GenBank/DDBJ whole genome shotgun (WGS) entry which is preliminary data.</text>
</comment>
<evidence type="ECO:0000313" key="1">
    <source>
        <dbReference type="EMBL" id="GFT81889.1"/>
    </source>
</evidence>
<sequence>MASLRIGKKAYGNKWRLRRLSPVSATEQLRGKTVRWMICYFGNCGEGLLAKKKKRPDGHGLRTATVKNAK</sequence>
<organism evidence="1 2">
    <name type="scientific">Nephila pilipes</name>
    <name type="common">Giant wood spider</name>
    <name type="synonym">Nephila maculata</name>
    <dbReference type="NCBI Taxonomy" id="299642"/>
    <lineage>
        <taxon>Eukaryota</taxon>
        <taxon>Metazoa</taxon>
        <taxon>Ecdysozoa</taxon>
        <taxon>Arthropoda</taxon>
        <taxon>Chelicerata</taxon>
        <taxon>Arachnida</taxon>
        <taxon>Araneae</taxon>
        <taxon>Araneomorphae</taxon>
        <taxon>Entelegynae</taxon>
        <taxon>Araneoidea</taxon>
        <taxon>Nephilidae</taxon>
        <taxon>Nephila</taxon>
    </lineage>
</organism>
<feature type="non-terminal residue" evidence="1">
    <location>
        <position position="70"/>
    </location>
</feature>
<protein>
    <submittedName>
        <fullName evidence="1">Uncharacterized protein</fullName>
    </submittedName>
</protein>
<name>A0A8X6PPB2_NEPPI</name>
<proteinExistence type="predicted"/>
<gene>
    <name evidence="1" type="ORF">NPIL_161901</name>
</gene>
<dbReference type="EMBL" id="BMAW01072228">
    <property type="protein sequence ID" value="GFT81889.1"/>
    <property type="molecule type" value="Genomic_DNA"/>
</dbReference>
<keyword evidence="2" id="KW-1185">Reference proteome</keyword>
<dbReference type="AlphaFoldDB" id="A0A8X6PPB2"/>
<accession>A0A8X6PPB2</accession>
<dbReference type="Proteomes" id="UP000887013">
    <property type="component" value="Unassembled WGS sequence"/>
</dbReference>
<evidence type="ECO:0000313" key="2">
    <source>
        <dbReference type="Proteomes" id="UP000887013"/>
    </source>
</evidence>